<accession>A0A9I9ELD9</accession>
<organism evidence="1">
    <name type="scientific">Cucumis melo</name>
    <name type="common">Muskmelon</name>
    <dbReference type="NCBI Taxonomy" id="3656"/>
    <lineage>
        <taxon>Eukaryota</taxon>
        <taxon>Viridiplantae</taxon>
        <taxon>Streptophyta</taxon>
        <taxon>Embryophyta</taxon>
        <taxon>Tracheophyta</taxon>
        <taxon>Spermatophyta</taxon>
        <taxon>Magnoliopsida</taxon>
        <taxon>eudicotyledons</taxon>
        <taxon>Gunneridae</taxon>
        <taxon>Pentapetalae</taxon>
        <taxon>rosids</taxon>
        <taxon>fabids</taxon>
        <taxon>Cucurbitales</taxon>
        <taxon>Cucurbitaceae</taxon>
        <taxon>Benincaseae</taxon>
        <taxon>Cucumis</taxon>
    </lineage>
</organism>
<name>A0A9I9ELD9_CUCME</name>
<reference evidence="1" key="1">
    <citation type="submission" date="2023-03" db="UniProtKB">
        <authorList>
            <consortium name="EnsemblPlants"/>
        </authorList>
    </citation>
    <scope>IDENTIFICATION</scope>
</reference>
<proteinExistence type="predicted"/>
<dbReference type="EnsemblPlants" id="MELO3C035012.2.1">
    <property type="protein sequence ID" value="MELO3C035012.2.1"/>
    <property type="gene ID" value="MELO3C035012.2"/>
</dbReference>
<protein>
    <submittedName>
        <fullName evidence="1">Uncharacterized protein</fullName>
    </submittedName>
</protein>
<evidence type="ECO:0000313" key="1">
    <source>
        <dbReference type="EnsemblPlants" id="MELO3C035012.2.1"/>
    </source>
</evidence>
<dbReference type="Gramene" id="MELO3C035012.2.1">
    <property type="protein sequence ID" value="MELO3C035012.2.1"/>
    <property type="gene ID" value="MELO3C035012.2"/>
</dbReference>
<dbReference type="AlphaFoldDB" id="A0A9I9ELD9"/>
<sequence>MGSEQPGIEGNLRVCHNCLFVMVKSKITNRSMKKRLKIKFVNNYRDQYKCNDPTPYTESKSLLNIE</sequence>